<evidence type="ECO:0000256" key="1">
    <source>
        <dbReference type="SAM" id="MobiDB-lite"/>
    </source>
</evidence>
<proteinExistence type="predicted"/>
<name>A0A6A7AS91_9PLEO</name>
<dbReference type="EMBL" id="MU006344">
    <property type="protein sequence ID" value="KAF2845594.1"/>
    <property type="molecule type" value="Genomic_DNA"/>
</dbReference>
<evidence type="ECO:0008006" key="4">
    <source>
        <dbReference type="Google" id="ProtNLM"/>
    </source>
</evidence>
<protein>
    <recommendedName>
        <fullName evidence="4">Fungal N-terminal domain-containing protein</fullName>
    </recommendedName>
</protein>
<evidence type="ECO:0000313" key="3">
    <source>
        <dbReference type="Proteomes" id="UP000799423"/>
    </source>
</evidence>
<sequence>MEVFGVVAGGIAISTTLIRLGEGTHKAIKHVQHARGDITQLADEAIMFAGLYEAFRSACDDDLKKSMDTSLATRRLNSFTHSLIKDLSQIYEKVEILTLDQGVKRSVTKVARAHFEWFFKRNDVERLRASLSIARENINGFLIIVAIRKLNQLLEFLTNGVYDQAKRIQLQQKFGMPLGDKIKSLKQEILNKNKVYKATKRVADTAKQMLATTEKNPTRNSPFTQSDEVFTFAESIEECARSVLSDSAGRKRTRSKTSSSSSITTSSNTRSKHYPSPAARNLEIYQSAARSPESRANIHPTREPTVEQRVRSGSVQPTRDPPSRLQGAQPLSLFNKDPPAPAFRPLTERIGRHTISIFSGGVKFNNYQFQITEEYALAFYLTLRENDDKLDDLDDALNTRQGHETQWQGIPGWLITLRGWARSGDQPLATEV</sequence>
<dbReference type="AlphaFoldDB" id="A0A6A7AS91"/>
<feature type="compositionally biased region" description="Basic and acidic residues" evidence="1">
    <location>
        <begin position="300"/>
        <end position="310"/>
    </location>
</feature>
<keyword evidence="3" id="KW-1185">Reference proteome</keyword>
<organism evidence="2 3">
    <name type="scientific">Plenodomus tracheiphilus IPT5</name>
    <dbReference type="NCBI Taxonomy" id="1408161"/>
    <lineage>
        <taxon>Eukaryota</taxon>
        <taxon>Fungi</taxon>
        <taxon>Dikarya</taxon>
        <taxon>Ascomycota</taxon>
        <taxon>Pezizomycotina</taxon>
        <taxon>Dothideomycetes</taxon>
        <taxon>Pleosporomycetidae</taxon>
        <taxon>Pleosporales</taxon>
        <taxon>Pleosporineae</taxon>
        <taxon>Leptosphaeriaceae</taxon>
        <taxon>Plenodomus</taxon>
    </lineage>
</organism>
<accession>A0A6A7AS91</accession>
<feature type="region of interest" description="Disordered" evidence="1">
    <location>
        <begin position="244"/>
        <end position="339"/>
    </location>
</feature>
<reference evidence="2" key="1">
    <citation type="submission" date="2020-01" db="EMBL/GenBank/DDBJ databases">
        <authorList>
            <consortium name="DOE Joint Genome Institute"/>
            <person name="Haridas S."/>
            <person name="Albert R."/>
            <person name="Binder M."/>
            <person name="Bloem J."/>
            <person name="Labutti K."/>
            <person name="Salamov A."/>
            <person name="Andreopoulos B."/>
            <person name="Baker S.E."/>
            <person name="Barry K."/>
            <person name="Bills G."/>
            <person name="Bluhm B.H."/>
            <person name="Cannon C."/>
            <person name="Castanera R."/>
            <person name="Culley D.E."/>
            <person name="Daum C."/>
            <person name="Ezra D."/>
            <person name="Gonzalez J.B."/>
            <person name="Henrissat B."/>
            <person name="Kuo A."/>
            <person name="Liang C."/>
            <person name="Lipzen A."/>
            <person name="Lutzoni F."/>
            <person name="Magnuson J."/>
            <person name="Mondo S."/>
            <person name="Nolan M."/>
            <person name="Ohm R."/>
            <person name="Pangilinan J."/>
            <person name="Park H.-J."/>
            <person name="Ramirez L."/>
            <person name="Alfaro M."/>
            <person name="Sun H."/>
            <person name="Tritt A."/>
            <person name="Yoshinaga Y."/>
            <person name="Zwiers L.-H."/>
            <person name="Turgeon B.G."/>
            <person name="Goodwin S.B."/>
            <person name="Spatafora J.W."/>
            <person name="Crous P.W."/>
            <person name="Grigoriev I.V."/>
        </authorList>
    </citation>
    <scope>NUCLEOTIDE SEQUENCE</scope>
    <source>
        <strain evidence="2">IPT5</strain>
    </source>
</reference>
<dbReference type="Proteomes" id="UP000799423">
    <property type="component" value="Unassembled WGS sequence"/>
</dbReference>
<dbReference type="OrthoDB" id="3795238at2759"/>
<gene>
    <name evidence="2" type="ORF">T440DRAFT_543713</name>
</gene>
<evidence type="ECO:0000313" key="2">
    <source>
        <dbReference type="EMBL" id="KAF2845594.1"/>
    </source>
</evidence>
<feature type="compositionally biased region" description="Low complexity" evidence="1">
    <location>
        <begin position="256"/>
        <end position="269"/>
    </location>
</feature>